<evidence type="ECO:0008006" key="4">
    <source>
        <dbReference type="Google" id="ProtNLM"/>
    </source>
</evidence>
<keyword evidence="1" id="KW-0812">Transmembrane</keyword>
<feature type="transmembrane region" description="Helical" evidence="1">
    <location>
        <begin position="50"/>
        <end position="68"/>
    </location>
</feature>
<dbReference type="EMBL" id="BMZH01000001">
    <property type="protein sequence ID" value="GHA81706.1"/>
    <property type="molecule type" value="Genomic_DNA"/>
</dbReference>
<feature type="transmembrane region" description="Helical" evidence="1">
    <location>
        <begin position="80"/>
        <end position="100"/>
    </location>
</feature>
<accession>A0A8J3CK27</accession>
<protein>
    <recommendedName>
        <fullName evidence="4">DUF2834 domain-containing protein</fullName>
    </recommendedName>
</protein>
<feature type="transmembrane region" description="Helical" evidence="1">
    <location>
        <begin position="7"/>
        <end position="30"/>
    </location>
</feature>
<evidence type="ECO:0000313" key="2">
    <source>
        <dbReference type="EMBL" id="GHA81706.1"/>
    </source>
</evidence>
<reference evidence="2" key="1">
    <citation type="journal article" date="2014" name="Int. J. Syst. Evol. Microbiol.">
        <title>Complete genome sequence of Corynebacterium casei LMG S-19264T (=DSM 44701T), isolated from a smear-ripened cheese.</title>
        <authorList>
            <consortium name="US DOE Joint Genome Institute (JGI-PGF)"/>
            <person name="Walter F."/>
            <person name="Albersmeier A."/>
            <person name="Kalinowski J."/>
            <person name="Ruckert C."/>
        </authorList>
    </citation>
    <scope>NUCLEOTIDE SEQUENCE</scope>
    <source>
        <strain evidence="2">KCTC 32513</strain>
    </source>
</reference>
<dbReference type="AlphaFoldDB" id="A0A8J3CK27"/>
<proteinExistence type="predicted"/>
<dbReference type="Pfam" id="PF11196">
    <property type="entry name" value="DUF2834"/>
    <property type="match status" value="1"/>
</dbReference>
<comment type="caution">
    <text evidence="2">The sequence shown here is derived from an EMBL/GenBank/DDBJ whole genome shotgun (WGS) entry which is preliminary data.</text>
</comment>
<keyword evidence="3" id="KW-1185">Reference proteome</keyword>
<evidence type="ECO:0000256" key="1">
    <source>
        <dbReference type="SAM" id="Phobius"/>
    </source>
</evidence>
<dbReference type="Proteomes" id="UP000634004">
    <property type="component" value="Unassembled WGS sequence"/>
</dbReference>
<evidence type="ECO:0000313" key="3">
    <source>
        <dbReference type="Proteomes" id="UP000634004"/>
    </source>
</evidence>
<keyword evidence="1" id="KW-1133">Transmembrane helix</keyword>
<reference evidence="2" key="2">
    <citation type="submission" date="2020-09" db="EMBL/GenBank/DDBJ databases">
        <authorList>
            <person name="Sun Q."/>
            <person name="Kim S."/>
        </authorList>
    </citation>
    <scope>NUCLEOTIDE SEQUENCE</scope>
    <source>
        <strain evidence="2">KCTC 32513</strain>
    </source>
</reference>
<organism evidence="2 3">
    <name type="scientific">Algimonas arctica</name>
    <dbReference type="NCBI Taxonomy" id="1479486"/>
    <lineage>
        <taxon>Bacteria</taxon>
        <taxon>Pseudomonadati</taxon>
        <taxon>Pseudomonadota</taxon>
        <taxon>Alphaproteobacteria</taxon>
        <taxon>Maricaulales</taxon>
        <taxon>Robiginitomaculaceae</taxon>
        <taxon>Algimonas</taxon>
    </lineage>
</organism>
<dbReference type="InterPro" id="IPR021362">
    <property type="entry name" value="DUF2834"/>
</dbReference>
<sequence length="114" mass="12260">MSARIFQILVGLVAISFAVIFTVIVGPALIADSDPVAGALAGFVNPYASGYALDTILCGLILTIWILYERKALGIRHGWICILLGLVPGVAVGFGLYLILRFRQLRDQTQTKAV</sequence>
<gene>
    <name evidence="2" type="ORF">GCM10009069_00950</name>
</gene>
<name>A0A8J3CK27_9PROT</name>
<dbReference type="RefSeq" id="WP_189494252.1">
    <property type="nucleotide sequence ID" value="NZ_BMZH01000001.1"/>
</dbReference>
<keyword evidence="1" id="KW-0472">Membrane</keyword>